<proteinExistence type="predicted"/>
<protein>
    <submittedName>
        <fullName evidence="2">Uncharacterized protein</fullName>
    </submittedName>
</protein>
<feature type="signal peptide" evidence="1">
    <location>
        <begin position="1"/>
        <end position="29"/>
    </location>
</feature>
<evidence type="ECO:0000313" key="3">
    <source>
        <dbReference type="Proteomes" id="UP000094527"/>
    </source>
</evidence>
<reference evidence="2 3" key="1">
    <citation type="journal article" date="2016" name="Genome Biol. Evol.">
        <title>Gene Family Evolution Reflects Adaptation to Soil Environmental Stressors in the Genome of the Collembolan Orchesella cincta.</title>
        <authorList>
            <person name="Faddeeva-Vakhrusheva A."/>
            <person name="Derks M.F."/>
            <person name="Anvar S.Y."/>
            <person name="Agamennone V."/>
            <person name="Suring W."/>
            <person name="Smit S."/>
            <person name="van Straalen N.M."/>
            <person name="Roelofs D."/>
        </authorList>
    </citation>
    <scope>NUCLEOTIDE SEQUENCE [LARGE SCALE GENOMIC DNA]</scope>
    <source>
        <tissue evidence="2">Mixed pool</tissue>
    </source>
</reference>
<dbReference type="EMBL" id="LJIJ01000010">
    <property type="protein sequence ID" value="ODN06114.1"/>
    <property type="molecule type" value="Genomic_DNA"/>
</dbReference>
<comment type="caution">
    <text evidence="2">The sequence shown here is derived from an EMBL/GenBank/DDBJ whole genome shotgun (WGS) entry which is preliminary data.</text>
</comment>
<keyword evidence="1" id="KW-0732">Signal</keyword>
<feature type="chain" id="PRO_5008905723" evidence="1">
    <location>
        <begin position="30"/>
        <end position="84"/>
    </location>
</feature>
<keyword evidence="3" id="KW-1185">Reference proteome</keyword>
<evidence type="ECO:0000256" key="1">
    <source>
        <dbReference type="SAM" id="SignalP"/>
    </source>
</evidence>
<gene>
    <name evidence="2" type="ORF">Ocin01_00532</name>
</gene>
<accession>A0A1D2NLH1</accession>
<dbReference type="Proteomes" id="UP000094527">
    <property type="component" value="Unassembled WGS sequence"/>
</dbReference>
<dbReference type="AlphaFoldDB" id="A0A1D2NLH1"/>
<name>A0A1D2NLH1_ORCCI</name>
<evidence type="ECO:0000313" key="2">
    <source>
        <dbReference type="EMBL" id="ODN06114.1"/>
    </source>
</evidence>
<sequence length="84" mass="9113">MKINFNMHKSIFFSFAFLAFIIMSWSTVASLPATGDLDSVGNGGNSVLHALFKRSPQIGISQSQACNSCNRCSSRRCRSNGSCC</sequence>
<organism evidence="2 3">
    <name type="scientific">Orchesella cincta</name>
    <name type="common">Springtail</name>
    <name type="synonym">Podura cincta</name>
    <dbReference type="NCBI Taxonomy" id="48709"/>
    <lineage>
        <taxon>Eukaryota</taxon>
        <taxon>Metazoa</taxon>
        <taxon>Ecdysozoa</taxon>
        <taxon>Arthropoda</taxon>
        <taxon>Hexapoda</taxon>
        <taxon>Collembola</taxon>
        <taxon>Entomobryomorpha</taxon>
        <taxon>Entomobryoidea</taxon>
        <taxon>Orchesellidae</taxon>
        <taxon>Orchesellinae</taxon>
        <taxon>Orchesella</taxon>
    </lineage>
</organism>